<dbReference type="InterPro" id="IPR013783">
    <property type="entry name" value="Ig-like_fold"/>
</dbReference>
<dbReference type="Pfam" id="PF20434">
    <property type="entry name" value="BD-FAE"/>
    <property type="match status" value="1"/>
</dbReference>
<protein>
    <recommendedName>
        <fullName evidence="1">PKD domain-containing protein</fullName>
    </recommendedName>
</protein>
<dbReference type="InterPro" id="IPR022409">
    <property type="entry name" value="PKD/Chitinase_dom"/>
</dbReference>
<proteinExistence type="predicted"/>
<dbReference type="SUPFAM" id="SSF49299">
    <property type="entry name" value="PKD domain"/>
    <property type="match status" value="1"/>
</dbReference>
<dbReference type="InterPro" id="IPR049492">
    <property type="entry name" value="BD-FAE-like_dom"/>
</dbReference>
<accession>A0ABP9H2D1</accession>
<comment type="caution">
    <text evidence="2">The sequence shown here is derived from an EMBL/GenBank/DDBJ whole genome shotgun (WGS) entry which is preliminary data.</text>
</comment>
<dbReference type="InterPro" id="IPR000601">
    <property type="entry name" value="PKD_dom"/>
</dbReference>
<dbReference type="CDD" id="cd00146">
    <property type="entry name" value="PKD"/>
    <property type="match status" value="1"/>
</dbReference>
<dbReference type="Proteomes" id="UP001501692">
    <property type="component" value="Unassembled WGS sequence"/>
</dbReference>
<dbReference type="EMBL" id="BAABJK010000002">
    <property type="protein sequence ID" value="GAA4959254.1"/>
    <property type="molecule type" value="Genomic_DNA"/>
</dbReference>
<organism evidence="2 3">
    <name type="scientific">Algibacter aquimarinus</name>
    <dbReference type="NCBI Taxonomy" id="1136748"/>
    <lineage>
        <taxon>Bacteria</taxon>
        <taxon>Pseudomonadati</taxon>
        <taxon>Bacteroidota</taxon>
        <taxon>Flavobacteriia</taxon>
        <taxon>Flavobacteriales</taxon>
        <taxon>Flavobacteriaceae</taxon>
        <taxon>Algibacter</taxon>
    </lineage>
</organism>
<dbReference type="RefSeq" id="WP_345163915.1">
    <property type="nucleotide sequence ID" value="NZ_BAABJK010000002.1"/>
</dbReference>
<dbReference type="Gene3D" id="2.60.40.10">
    <property type="entry name" value="Immunoglobulins"/>
    <property type="match status" value="1"/>
</dbReference>
<dbReference type="Gene3D" id="3.40.50.1820">
    <property type="entry name" value="alpha/beta hydrolase"/>
    <property type="match status" value="1"/>
</dbReference>
<dbReference type="InterPro" id="IPR035986">
    <property type="entry name" value="PKD_dom_sf"/>
</dbReference>
<dbReference type="PROSITE" id="PS51257">
    <property type="entry name" value="PROKAR_LIPOPROTEIN"/>
    <property type="match status" value="1"/>
</dbReference>
<reference evidence="3" key="1">
    <citation type="journal article" date="2019" name="Int. J. Syst. Evol. Microbiol.">
        <title>The Global Catalogue of Microorganisms (GCM) 10K type strain sequencing project: providing services to taxonomists for standard genome sequencing and annotation.</title>
        <authorList>
            <consortium name="The Broad Institute Genomics Platform"/>
            <consortium name="The Broad Institute Genome Sequencing Center for Infectious Disease"/>
            <person name="Wu L."/>
            <person name="Ma J."/>
        </authorList>
    </citation>
    <scope>NUCLEOTIDE SEQUENCE [LARGE SCALE GENOMIC DNA]</scope>
    <source>
        <strain evidence="3">JCM 18287</strain>
    </source>
</reference>
<feature type="domain" description="PKD" evidence="1">
    <location>
        <begin position="37"/>
        <end position="117"/>
    </location>
</feature>
<evidence type="ECO:0000313" key="3">
    <source>
        <dbReference type="Proteomes" id="UP001501692"/>
    </source>
</evidence>
<dbReference type="SMART" id="SM00089">
    <property type="entry name" value="PKD"/>
    <property type="match status" value="1"/>
</dbReference>
<dbReference type="PROSITE" id="PS50093">
    <property type="entry name" value="PKD"/>
    <property type="match status" value="1"/>
</dbReference>
<sequence>MKTLKQFYFLSHFFLIPIIFSCCNDDDPQEEIQVISPTANFAFNLEVANVGESVMFTDTSIPGTGTIDSWNWTFTGGTPSTSNEQNPTVIFNSKGEFSVSLIITANDGATSNTSQNILAVEGCPIYDCEKFLVDVEMDIVYGISNNLHLMNIYKPKGDLRSTKPAILINGGGQYEGSDLSVLDPLAKRLASYGFVVATARYRNGVQNGTANLLRGMVDSKAAVRFLRANASSYGIDPKQIFAGGWASGAYNALVHTYWQEEDVPTPILDGVINAGMITNWEGVQGNPEISSDVLGVVNLGGSIFGTEEAFGDDLYITANDLPMFAVHGELDNETPCNALELETGNWEFGSCVIHSRLQSLGILSELTVIANGAHEAPRLSENIDNYLPSLVDFLFNNL</sequence>
<dbReference type="InterPro" id="IPR029058">
    <property type="entry name" value="AB_hydrolase_fold"/>
</dbReference>
<dbReference type="Pfam" id="PF18911">
    <property type="entry name" value="PKD_4"/>
    <property type="match status" value="1"/>
</dbReference>
<evidence type="ECO:0000313" key="2">
    <source>
        <dbReference type="EMBL" id="GAA4959254.1"/>
    </source>
</evidence>
<gene>
    <name evidence="2" type="ORF">GCM10023315_03590</name>
</gene>
<evidence type="ECO:0000259" key="1">
    <source>
        <dbReference type="PROSITE" id="PS50093"/>
    </source>
</evidence>
<dbReference type="SUPFAM" id="SSF53474">
    <property type="entry name" value="alpha/beta-Hydrolases"/>
    <property type="match status" value="1"/>
</dbReference>
<name>A0ABP9H2D1_9FLAO</name>
<keyword evidence="3" id="KW-1185">Reference proteome</keyword>